<keyword evidence="2" id="KW-1185">Reference proteome</keyword>
<dbReference type="Proteomes" id="UP001519332">
    <property type="component" value="Unassembled WGS sequence"/>
</dbReference>
<accession>A0ABS4TNP8</accession>
<evidence type="ECO:0000313" key="1">
    <source>
        <dbReference type="EMBL" id="MBP2326032.1"/>
    </source>
</evidence>
<sequence>MIRAQGSVARGVVHLWAPDPVKTSDRALCGEAGPAIGDQTGNLCATCWRIHGGLLGSAFGRSAAARH</sequence>
<reference evidence="1 2" key="1">
    <citation type="submission" date="2021-03" db="EMBL/GenBank/DDBJ databases">
        <title>Sequencing the genomes of 1000 actinobacteria strains.</title>
        <authorList>
            <person name="Klenk H.-P."/>
        </authorList>
    </citation>
    <scope>NUCLEOTIDE SEQUENCE [LARGE SCALE GENOMIC DNA]</scope>
    <source>
        <strain evidence="1 2">DSM 46670</strain>
    </source>
</reference>
<name>A0ABS4TNP8_9PSEU</name>
<evidence type="ECO:0000313" key="2">
    <source>
        <dbReference type="Proteomes" id="UP001519332"/>
    </source>
</evidence>
<organism evidence="1 2">
    <name type="scientific">Kibdelosporangium banguiense</name>
    <dbReference type="NCBI Taxonomy" id="1365924"/>
    <lineage>
        <taxon>Bacteria</taxon>
        <taxon>Bacillati</taxon>
        <taxon>Actinomycetota</taxon>
        <taxon>Actinomycetes</taxon>
        <taxon>Pseudonocardiales</taxon>
        <taxon>Pseudonocardiaceae</taxon>
        <taxon>Kibdelosporangium</taxon>
    </lineage>
</organism>
<protein>
    <submittedName>
        <fullName evidence="1">Uncharacterized protein</fullName>
    </submittedName>
</protein>
<comment type="caution">
    <text evidence="1">The sequence shown here is derived from an EMBL/GenBank/DDBJ whole genome shotgun (WGS) entry which is preliminary data.</text>
</comment>
<proteinExistence type="predicted"/>
<dbReference type="RefSeq" id="WP_209643153.1">
    <property type="nucleotide sequence ID" value="NZ_JAGINW010000001.1"/>
</dbReference>
<gene>
    <name evidence="1" type="ORF">JOF56_006417</name>
</gene>
<dbReference type="EMBL" id="JAGINW010000001">
    <property type="protein sequence ID" value="MBP2326032.1"/>
    <property type="molecule type" value="Genomic_DNA"/>
</dbReference>